<dbReference type="AlphaFoldDB" id="A0A1A9UZR4"/>
<evidence type="ECO:0000313" key="3">
    <source>
        <dbReference type="Proteomes" id="UP000078200"/>
    </source>
</evidence>
<evidence type="ECO:0000313" key="2">
    <source>
        <dbReference type="EnsemblMetazoa" id="GAUT021109-PA"/>
    </source>
</evidence>
<dbReference type="Proteomes" id="UP000078200">
    <property type="component" value="Unassembled WGS sequence"/>
</dbReference>
<keyword evidence="1" id="KW-0812">Transmembrane</keyword>
<keyword evidence="3" id="KW-1185">Reference proteome</keyword>
<proteinExistence type="predicted"/>
<accession>A0A1A9UZR4</accession>
<dbReference type="EnsemblMetazoa" id="GAUT021109-RA">
    <property type="protein sequence ID" value="GAUT021109-PA"/>
    <property type="gene ID" value="GAUT021109"/>
</dbReference>
<evidence type="ECO:0000256" key="1">
    <source>
        <dbReference type="SAM" id="Phobius"/>
    </source>
</evidence>
<protein>
    <submittedName>
        <fullName evidence="2">Uncharacterized protein</fullName>
    </submittedName>
</protein>
<sequence length="109" mass="11843">MKSLPSNTMDCCLLGASFRIEQLLLIPLATGTATVGEIVVGDSHSYKKSEREELGKACPLLVNVREYDGRMLYRYCAIFELLGAFMIDCHISCITLGVVTALGPAARNS</sequence>
<name>A0A1A9UZR4_GLOAU</name>
<keyword evidence="1" id="KW-0472">Membrane</keyword>
<feature type="transmembrane region" description="Helical" evidence="1">
    <location>
        <begin position="75"/>
        <end position="102"/>
    </location>
</feature>
<organism evidence="2 3">
    <name type="scientific">Glossina austeni</name>
    <name type="common">Savannah tsetse fly</name>
    <dbReference type="NCBI Taxonomy" id="7395"/>
    <lineage>
        <taxon>Eukaryota</taxon>
        <taxon>Metazoa</taxon>
        <taxon>Ecdysozoa</taxon>
        <taxon>Arthropoda</taxon>
        <taxon>Hexapoda</taxon>
        <taxon>Insecta</taxon>
        <taxon>Pterygota</taxon>
        <taxon>Neoptera</taxon>
        <taxon>Endopterygota</taxon>
        <taxon>Diptera</taxon>
        <taxon>Brachycera</taxon>
        <taxon>Muscomorpha</taxon>
        <taxon>Hippoboscoidea</taxon>
        <taxon>Glossinidae</taxon>
        <taxon>Glossina</taxon>
    </lineage>
</organism>
<reference evidence="2" key="1">
    <citation type="submission" date="2020-05" db="UniProtKB">
        <authorList>
            <consortium name="EnsemblMetazoa"/>
        </authorList>
    </citation>
    <scope>IDENTIFICATION</scope>
    <source>
        <strain evidence="2">TTRI</strain>
    </source>
</reference>
<dbReference type="VEuPathDB" id="VectorBase:GAUT021109"/>
<keyword evidence="1" id="KW-1133">Transmembrane helix</keyword>